<proteinExistence type="predicted"/>
<feature type="region of interest" description="Disordered" evidence="2">
    <location>
        <begin position="976"/>
        <end position="1059"/>
    </location>
</feature>
<reference evidence="3" key="1">
    <citation type="submission" date="2014-11" db="EMBL/GenBank/DDBJ databases">
        <authorList>
            <person name="Otto D Thomas"/>
            <person name="Naeem Raeece"/>
        </authorList>
    </citation>
    <scope>NUCLEOTIDE SEQUENCE</scope>
</reference>
<gene>
    <name evidence="3" type="ORF">Cvel_29266</name>
</gene>
<feature type="compositionally biased region" description="Acidic residues" evidence="2">
    <location>
        <begin position="1034"/>
        <end position="1057"/>
    </location>
</feature>
<feature type="compositionally biased region" description="Basic and acidic residues" evidence="2">
    <location>
        <begin position="976"/>
        <end position="1012"/>
    </location>
</feature>
<keyword evidence="1" id="KW-0175">Coiled coil</keyword>
<evidence type="ECO:0000256" key="1">
    <source>
        <dbReference type="SAM" id="Coils"/>
    </source>
</evidence>
<feature type="compositionally biased region" description="Basic and acidic residues" evidence="2">
    <location>
        <begin position="1190"/>
        <end position="1199"/>
    </location>
</feature>
<name>A0A0G4HMP5_9ALVE</name>
<feature type="compositionally biased region" description="Basic residues" evidence="2">
    <location>
        <begin position="1013"/>
        <end position="1029"/>
    </location>
</feature>
<evidence type="ECO:0000256" key="2">
    <source>
        <dbReference type="SAM" id="MobiDB-lite"/>
    </source>
</evidence>
<feature type="region of interest" description="Disordered" evidence="2">
    <location>
        <begin position="1528"/>
        <end position="1558"/>
    </location>
</feature>
<feature type="compositionally biased region" description="Polar residues" evidence="2">
    <location>
        <begin position="1528"/>
        <end position="1538"/>
    </location>
</feature>
<dbReference type="EMBL" id="CDMZ01003200">
    <property type="protein sequence ID" value="CEM45492.1"/>
    <property type="molecule type" value="Genomic_DNA"/>
</dbReference>
<accession>A0A0G4HMP5</accession>
<feature type="region of interest" description="Disordered" evidence="2">
    <location>
        <begin position="1360"/>
        <end position="1388"/>
    </location>
</feature>
<feature type="coiled-coil region" evidence="1">
    <location>
        <begin position="611"/>
        <end position="653"/>
    </location>
</feature>
<dbReference type="VEuPathDB" id="CryptoDB:Cvel_29266"/>
<feature type="region of interest" description="Disordered" evidence="2">
    <location>
        <begin position="1170"/>
        <end position="1199"/>
    </location>
</feature>
<feature type="compositionally biased region" description="Acidic residues" evidence="2">
    <location>
        <begin position="1542"/>
        <end position="1556"/>
    </location>
</feature>
<sequence length="1822" mass="203417">MTASLLQQFALPHGKAEQCSDEDFCQKILHAFDDFSDPVLKGLKEDLANFVSKFGCRLGEEELFEKLKDLKVERSVFIAAGRDGAVRIKKADCDGKGEEGAAFVVSVFNKLPSDTDFLQSLDGVAVSVPHYTAITAKDRLLQPFCVKQLSELTSDIRRTSTRSLTSLLTDVFIPSVMTRKDEEAQPIQKVLKNKLETSEGDKAELMRGPLAMHFDIFLHTTLVEAYEASKGEVTYQRLLLSAFAEALNDWLEAPGETKNSSLCDRSIARLTELQVALAVLLEDSAEPLQTERALRSACSKSIKRVAEVIKKGRRMMEEGWKAAQSRHAKKSSMTIKDAITPEAISAAAHHDFSDAMKYSEYAQEEWQSAEREKTAQARKAAPKRGQNTKLIHEDIDYGCLPSITGDPLLSGVLRVLEGGEKPAAAAAGKKKGKGGGRANLRGGEDKWSLESRIAELERYIVEILWRLSDEMLADEAHFGVQNLKRLSEKLTELFEKTQAQKERDLRSLSRYLLCRITLTALMDRILSMDAQFGAAFREFVLPIPSFMSEHLVLEFREEYILLAEIEEHIANRARLAKAGNHAVSLLSSKEDADEWDAPTFQSYFVKHVGELAKLKRRIRSDSEKREEEQEEALDKAKEQLEQLRAAQDNARSSDEVMAIDQQMRKIVLVPFEHYLPECDDDADYLVFELTIPPALAAFRDTIAKLWLDFVPDLSHLRQPEQPASMRLWTGASFELFRLYKNRDVGGNSSFVFPTTEGGKGGSNCYLSISKPSGNSNSTQQQKRQANNYLAIRIPSLNYSKNDEDQWGLYSEMFPDRAGLARCDPKESDGKTTLDFLTPKIASDEPKHIRSQWMLNRNSLPGNERETIARIEEKPPELGREEWEAMGTLRVGPRNQYRALQRHLEQDCMGLHEKSVHSVLSLCLLQAGPKADYKSEDPPPARDADGLTIFHRRSSAAAVFRLGEDRRARRASDLVESALREEENDPEKRKRAAAEAREERTKKRKAEKAAAAKEKKKGKKGGKGKGRGRKKQGEDVSDEDESEASDEESSEEEEEEQADVQMKCEEYAETDLGEEDLPDVRDWSRKSHEWLRDPDHARPLLAVVGRRVEERLQSWETHRVMLSLCDIARKVLEFSDSKEVQEEAAGTMIFIRNTLFQWIFDDITPLRNAFANGHTQNRGQGVSGSGGESEEERRSERMERQAEERRLRFLAVDAGLSLLKTFDSSPVFAPLLLRHAHDALVYMKTAAEVYDNLQILEAEGCDTGGAAASAAETPAEQAFRDSLRRDYAQLGVRLSRRFAQLSGVEKDVRRHGAPFLAVPGHGHALPPCFVEDFLREHWEGERSLEGEEDEDGPMVDAVGREEGEEGADRPSLGGGRPSAGGRSEVASETDEVAAIDVDNEAVEIETDGDWRPKEFAQGQPAGCFWVTANLRTESRSGAPAGRAKNAPGGVRLVTADVELLSGRYLIKGRPSSFLPKSIQRDCLVEDLIGDRQLEVRPDPKDPETLIQRHAGSSGSRLCFSVATRTCPLSGTGPSVNPQRNLAEAEEEEEGEEGDEVEEKSVVIVRERQADGTSLLLIPRQYLRSELPHELAEGFTHWLCETEKKILFRPASAYRAGGTGGDQGIGKERFVAYLDKKLLVDANSPIRPQLLLNPCASLSKALIEEGQLKRLDAPPFIHLYASYSDDFERSRRSSLEELSPPDCVLARICRLNLNFRIQANSQPAEAGEGPEAEVLSLDFHADTQPRMKVSRNQSLGTLVGLQHGLLLEERDKREGSSGCSSKRVLVIPSASDLEMRGEGADSGFDLHHEVSASLAFDCLHTFFF</sequence>
<evidence type="ECO:0000313" key="3">
    <source>
        <dbReference type="EMBL" id="CEM45492.1"/>
    </source>
</evidence>
<protein>
    <submittedName>
        <fullName evidence="3">Uncharacterized protein</fullName>
    </submittedName>
</protein>
<organism evidence="3">
    <name type="scientific">Chromera velia CCMP2878</name>
    <dbReference type="NCBI Taxonomy" id="1169474"/>
    <lineage>
        <taxon>Eukaryota</taxon>
        <taxon>Sar</taxon>
        <taxon>Alveolata</taxon>
        <taxon>Colpodellida</taxon>
        <taxon>Chromeraceae</taxon>
        <taxon>Chromera</taxon>
    </lineage>
</organism>